<organism evidence="2 3">
    <name type="scientific">Fischerella thermalis JSC-11</name>
    <dbReference type="NCBI Taxonomy" id="741277"/>
    <lineage>
        <taxon>Bacteria</taxon>
        <taxon>Bacillati</taxon>
        <taxon>Cyanobacteriota</taxon>
        <taxon>Cyanophyceae</taxon>
        <taxon>Nostocales</taxon>
        <taxon>Hapalosiphonaceae</taxon>
        <taxon>Fischerella</taxon>
    </lineage>
</organism>
<dbReference type="AlphaFoldDB" id="G6FUG8"/>
<evidence type="ECO:0008006" key="4">
    <source>
        <dbReference type="Google" id="ProtNLM"/>
    </source>
</evidence>
<keyword evidence="1" id="KW-0472">Membrane</keyword>
<keyword evidence="3" id="KW-1185">Reference proteome</keyword>
<name>G6FUG8_9CYAN</name>
<dbReference type="InterPro" id="IPR033456">
    <property type="entry name" value="DUF5132"/>
</dbReference>
<dbReference type="PATRIC" id="fig|741277.3.peg.2060"/>
<dbReference type="EMBL" id="AGIZ01000007">
    <property type="protein sequence ID" value="EHC12898.1"/>
    <property type="molecule type" value="Genomic_DNA"/>
</dbReference>
<accession>G6FUG8</accession>
<keyword evidence="1" id="KW-0812">Transmembrane</keyword>
<evidence type="ECO:0000313" key="2">
    <source>
        <dbReference type="EMBL" id="EHC12898.1"/>
    </source>
</evidence>
<evidence type="ECO:0000256" key="1">
    <source>
        <dbReference type="SAM" id="Phobius"/>
    </source>
</evidence>
<evidence type="ECO:0000313" key="3">
    <source>
        <dbReference type="Proteomes" id="UP000004344"/>
    </source>
</evidence>
<sequence>MIVKIKGGENTMLPKVLPNLKNVFGSVVEDFGIPGIVAVIVLPIAIPVVAVAGKSLTKTAIKGGIVLYENSRRAIAAVSENFTDIVAQARAELPAAENSRHLRRIR</sequence>
<proteinExistence type="predicted"/>
<dbReference type="Pfam" id="PF17195">
    <property type="entry name" value="DUF5132"/>
    <property type="match status" value="1"/>
</dbReference>
<gene>
    <name evidence="2" type="ORF">FJSC11DRAFT_2515</name>
</gene>
<keyword evidence="1" id="KW-1133">Transmembrane helix</keyword>
<feature type="transmembrane region" description="Helical" evidence="1">
    <location>
        <begin position="31"/>
        <end position="52"/>
    </location>
</feature>
<protein>
    <recommendedName>
        <fullName evidence="4">DUF5132 domain-containing protein</fullName>
    </recommendedName>
</protein>
<comment type="caution">
    <text evidence="2">The sequence shown here is derived from an EMBL/GenBank/DDBJ whole genome shotgun (WGS) entry which is preliminary data.</text>
</comment>
<reference evidence="2 3" key="1">
    <citation type="submission" date="2011-09" db="EMBL/GenBank/DDBJ databases">
        <title>The draft genome of Fischerella sp. JSC-11.</title>
        <authorList>
            <consortium name="US DOE Joint Genome Institute (JGI-PGF)"/>
            <person name="Lucas S."/>
            <person name="Han J."/>
            <person name="Lapidus A."/>
            <person name="Cheng J.-F."/>
            <person name="Goodwin L."/>
            <person name="Pitluck S."/>
            <person name="Peters L."/>
            <person name="Land M.L."/>
            <person name="Hauser L."/>
            <person name="Sarkisova S."/>
            <person name="Bryant D.A."/>
            <person name="Brown I."/>
            <person name="Woyke T.J."/>
        </authorList>
    </citation>
    <scope>NUCLEOTIDE SEQUENCE [LARGE SCALE GENOMIC DNA]</scope>
    <source>
        <strain evidence="2 3">JSC-11</strain>
    </source>
</reference>
<dbReference type="Proteomes" id="UP000004344">
    <property type="component" value="Unassembled WGS sequence"/>
</dbReference>